<dbReference type="Pfam" id="PF06074">
    <property type="entry name" value="Portal_Mu"/>
    <property type="match status" value="1"/>
</dbReference>
<proteinExistence type="predicted"/>
<dbReference type="EMBL" id="CP002193">
    <property type="protein sequence ID" value="AFD27741.1"/>
    <property type="molecule type" value="Genomic_DNA"/>
</dbReference>
<dbReference type="SUPFAM" id="SSF55144">
    <property type="entry name" value="LigT-like"/>
    <property type="match status" value="1"/>
</dbReference>
<sequence length="593" mass="65040">MVGKAKLEKVEHLAPSERVFTAWTPDRVRATFLRAEGGGLRLAADLCDALLADDRIMGALGTRVKGLLGLPFRFDPAEGAARRTPLIKASEADWWTANPESELDQVLRWGIFFGLGPGELVWTENRISGRMVPVLKFWHPRYLRWDGQKREWWLTTADGEVPFTPGDGKWVLYAPYGLNRPWAQGAWRSCAMWWLLKTYATQDWASYSEQHGKPIKVGSAPKEATKEARKALAADLSDLGTDTAIALPPGYDMKLVEATANTWTNFRAQIDLADSGMAIAVAGQNLTSKVQGASLAAADVHNTVRLDLIRSDGESLSTTMRAQQWAWWTEFNFGDRRISPWPKWDTTPPTDLKELAGTMNTAGDALRKLQDLGLDIDPLIERFGLQRAPEPPPAPKAPAPAPATKTSVRLAARPSKVPAGVIACLVPSPEVAQALTLEGGESPDQLHLTLAFFGKTDELSPVQLQGLLDGVAAFAEHWPVDSLPASINGLGRFSLPEKDALLATVDSPQLLGLRERLLETVDHFSDLQASELHGFTPHITLAYLAANAPTPLHRLTPVETTFGEVQVWIGPEHYAFSLGSDQHRGRLPPQEEP</sequence>
<evidence type="ECO:0000256" key="1">
    <source>
        <dbReference type="SAM" id="MobiDB-lite"/>
    </source>
</evidence>
<gene>
    <name evidence="2" type="ordered locus">DGo_PB0472</name>
</gene>
<dbReference type="PATRIC" id="fig|745776.4.peg.3762"/>
<dbReference type="KEGG" id="dgo:DGo_PB0472"/>
<dbReference type="Pfam" id="PF13563">
    <property type="entry name" value="2_5_RNA_ligase2"/>
    <property type="match status" value="1"/>
</dbReference>
<accession>H8H2J4</accession>
<dbReference type="Proteomes" id="UP000007575">
    <property type="component" value="Plasmid P2"/>
</dbReference>
<dbReference type="OrthoDB" id="9797300at2"/>
<dbReference type="HOGENOM" id="CLU_459857_0_0_0"/>
<evidence type="ECO:0000313" key="3">
    <source>
        <dbReference type="Proteomes" id="UP000007575"/>
    </source>
</evidence>
<evidence type="ECO:0000313" key="2">
    <source>
        <dbReference type="EMBL" id="AFD27741.1"/>
    </source>
</evidence>
<protein>
    <recommendedName>
        <fullName evidence="4">2'-5' RNA ligase</fullName>
    </recommendedName>
</protein>
<feature type="region of interest" description="Disordered" evidence="1">
    <location>
        <begin position="387"/>
        <end position="406"/>
    </location>
</feature>
<dbReference type="AlphaFoldDB" id="H8H2J4"/>
<geneLocation type="plasmid" evidence="2 3">
    <name>P2</name>
</geneLocation>
<keyword evidence="3" id="KW-1185">Reference proteome</keyword>
<keyword evidence="2" id="KW-0614">Plasmid</keyword>
<organism evidence="2 3">
    <name type="scientific">Deinococcus gobiensis (strain DSM 21396 / JCM 16679 / CGMCC 1.7299 / I-0)</name>
    <dbReference type="NCBI Taxonomy" id="745776"/>
    <lineage>
        <taxon>Bacteria</taxon>
        <taxon>Thermotogati</taxon>
        <taxon>Deinococcota</taxon>
        <taxon>Deinococci</taxon>
        <taxon>Deinococcales</taxon>
        <taxon>Deinococcaceae</taxon>
        <taxon>Deinococcus</taxon>
    </lineage>
</organism>
<reference evidence="2 3" key="1">
    <citation type="journal article" date="2012" name="PLoS ONE">
        <title>Genome sequence and transcriptome analysis of the radioresistant bacterium Deinococcus gobiensis: insights into the extreme environmental adaptations.</title>
        <authorList>
            <person name="Yuan M."/>
            <person name="Chen M."/>
            <person name="Zhang W."/>
            <person name="Lu W."/>
            <person name="Wang J."/>
            <person name="Yang M."/>
            <person name="Zhao P."/>
            <person name="Tang R."/>
            <person name="Li X."/>
            <person name="Hao Y."/>
            <person name="Zhou Z."/>
            <person name="Zhan Y."/>
            <person name="Yu H."/>
            <person name="Teng C."/>
            <person name="Yan Y."/>
            <person name="Ping S."/>
            <person name="Wang Y."/>
            <person name="Lin M."/>
        </authorList>
    </citation>
    <scope>NUCLEOTIDE SEQUENCE [LARGE SCALE GENOMIC DNA]</scope>
    <source>
        <strain evidence="3">DSM 21396 / JCM 16679 / CGMCC 1.7299 / I-0</strain>
        <plasmid evidence="2">P2</plasmid>
    </source>
</reference>
<dbReference type="RefSeq" id="WP_014686833.1">
    <property type="nucleotide sequence ID" value="NC_017791.1"/>
</dbReference>
<evidence type="ECO:0008006" key="4">
    <source>
        <dbReference type="Google" id="ProtNLM"/>
    </source>
</evidence>
<dbReference type="InterPro" id="IPR009097">
    <property type="entry name" value="Cyclic_Pdiesterase"/>
</dbReference>
<feature type="compositionally biased region" description="Pro residues" evidence="1">
    <location>
        <begin position="389"/>
        <end position="401"/>
    </location>
</feature>
<dbReference type="Gene3D" id="3.90.1140.10">
    <property type="entry name" value="Cyclic phosphodiesterase"/>
    <property type="match status" value="1"/>
</dbReference>
<name>H8H2J4_DEIGI</name>
<dbReference type="InterPro" id="IPR009279">
    <property type="entry name" value="Portal_Mu"/>
</dbReference>